<feature type="transmembrane region" description="Helical" evidence="6">
    <location>
        <begin position="321"/>
        <end position="341"/>
    </location>
</feature>
<evidence type="ECO:0000256" key="5">
    <source>
        <dbReference type="ARBA" id="ARBA00023136"/>
    </source>
</evidence>
<dbReference type="PANTHER" id="PTHR11730">
    <property type="entry name" value="AMMONIUM TRANSPORTER"/>
    <property type="match status" value="1"/>
</dbReference>
<feature type="transmembrane region" description="Helical" evidence="6">
    <location>
        <begin position="272"/>
        <end position="290"/>
    </location>
</feature>
<evidence type="ECO:0000256" key="6">
    <source>
        <dbReference type="SAM" id="Phobius"/>
    </source>
</evidence>
<comment type="similarity">
    <text evidence="2">Belongs to the ammonium transporter (TC 2.A.49) family. Rh subfamily.</text>
</comment>
<dbReference type="InterPro" id="IPR024041">
    <property type="entry name" value="NH4_transpt_AmtB-like_dom"/>
</dbReference>
<feature type="transmembrane region" description="Helical" evidence="6">
    <location>
        <begin position="35"/>
        <end position="52"/>
    </location>
</feature>
<feature type="domain" description="Ammonium transporter AmtB-like" evidence="7">
    <location>
        <begin position="73"/>
        <end position="413"/>
    </location>
</feature>
<dbReference type="GO" id="GO:0008519">
    <property type="term" value="F:ammonium channel activity"/>
    <property type="evidence" value="ECO:0007669"/>
    <property type="project" value="InterPro"/>
</dbReference>
<name>A0A0G4I772_9ALVE</name>
<organism evidence="8">
    <name type="scientific">Chromera velia CCMP2878</name>
    <dbReference type="NCBI Taxonomy" id="1169474"/>
    <lineage>
        <taxon>Eukaryota</taxon>
        <taxon>Sar</taxon>
        <taxon>Alveolata</taxon>
        <taxon>Colpodellida</taxon>
        <taxon>Chromeraceae</taxon>
        <taxon>Chromera</taxon>
    </lineage>
</organism>
<keyword evidence="3 6" id="KW-0812">Transmembrane</keyword>
<feature type="transmembrane region" description="Helical" evidence="6">
    <location>
        <begin position="100"/>
        <end position="121"/>
    </location>
</feature>
<dbReference type="InterPro" id="IPR002229">
    <property type="entry name" value="RhesusRHD"/>
</dbReference>
<feature type="transmembrane region" description="Helical" evidence="6">
    <location>
        <begin position="232"/>
        <end position="252"/>
    </location>
</feature>
<proteinExistence type="inferred from homology"/>
<evidence type="ECO:0000256" key="1">
    <source>
        <dbReference type="ARBA" id="ARBA00004141"/>
    </source>
</evidence>
<feature type="transmembrane region" description="Helical" evidence="6">
    <location>
        <begin position="386"/>
        <end position="414"/>
    </location>
</feature>
<evidence type="ECO:0000256" key="3">
    <source>
        <dbReference type="ARBA" id="ARBA00022692"/>
    </source>
</evidence>
<comment type="subcellular location">
    <subcellularLocation>
        <location evidence="1">Membrane</location>
        <topology evidence="1">Multi-pass membrane protein</topology>
    </subcellularLocation>
</comment>
<dbReference type="GO" id="GO:0097272">
    <property type="term" value="P:ammonium homeostasis"/>
    <property type="evidence" value="ECO:0007669"/>
    <property type="project" value="TreeGrafter"/>
</dbReference>
<reference evidence="8" key="1">
    <citation type="submission" date="2014-11" db="EMBL/GenBank/DDBJ databases">
        <authorList>
            <person name="Otto D Thomas"/>
            <person name="Naeem Raeece"/>
        </authorList>
    </citation>
    <scope>NUCLEOTIDE SEQUENCE</scope>
</reference>
<dbReference type="EMBL" id="CDMZ01005381">
    <property type="protein sequence ID" value="CEM52813.1"/>
    <property type="molecule type" value="Genomic_DNA"/>
</dbReference>
<dbReference type="InterPro" id="IPR029020">
    <property type="entry name" value="Ammonium/urea_transptr"/>
</dbReference>
<protein>
    <recommendedName>
        <fullName evidence="7">Ammonium transporter AmtB-like domain-containing protein</fullName>
    </recommendedName>
</protein>
<dbReference type="GO" id="GO:0005886">
    <property type="term" value="C:plasma membrane"/>
    <property type="evidence" value="ECO:0007669"/>
    <property type="project" value="InterPro"/>
</dbReference>
<evidence type="ECO:0000256" key="4">
    <source>
        <dbReference type="ARBA" id="ARBA00022989"/>
    </source>
</evidence>
<feature type="transmembrane region" description="Helical" evidence="6">
    <location>
        <begin position="362"/>
        <end position="380"/>
    </location>
</feature>
<dbReference type="PANTHER" id="PTHR11730:SF60">
    <property type="entry name" value="RH50, ISOFORM D"/>
    <property type="match status" value="1"/>
</dbReference>
<dbReference type="SUPFAM" id="SSF111352">
    <property type="entry name" value="Ammonium transporter"/>
    <property type="match status" value="1"/>
</dbReference>
<accession>A0A0G4I772</accession>
<keyword evidence="4 6" id="KW-1133">Transmembrane helix</keyword>
<evidence type="ECO:0000313" key="8">
    <source>
        <dbReference type="EMBL" id="CEM52813.1"/>
    </source>
</evidence>
<evidence type="ECO:0000259" key="7">
    <source>
        <dbReference type="Pfam" id="PF00909"/>
    </source>
</evidence>
<evidence type="ECO:0000256" key="2">
    <source>
        <dbReference type="ARBA" id="ARBA00011036"/>
    </source>
</evidence>
<feature type="transmembrane region" description="Helical" evidence="6">
    <location>
        <begin position="72"/>
        <end position="93"/>
    </location>
</feature>
<feature type="transmembrane region" description="Helical" evidence="6">
    <location>
        <begin position="167"/>
        <end position="186"/>
    </location>
</feature>
<dbReference type="VEuPathDB" id="CryptoDB:Cvel_11534"/>
<dbReference type="AlphaFoldDB" id="A0A0G4I772"/>
<keyword evidence="5 6" id="KW-0472">Membrane</keyword>
<gene>
    <name evidence="8" type="ORF">Cvel_11534</name>
</gene>
<dbReference type="Pfam" id="PF00909">
    <property type="entry name" value="Ammonium_transp"/>
    <property type="match status" value="1"/>
</dbReference>
<dbReference type="PRINTS" id="PR00342">
    <property type="entry name" value="RHESUSRHD"/>
</dbReference>
<dbReference type="Gene3D" id="1.10.3430.10">
    <property type="entry name" value="Ammonium transporter AmtB like domains"/>
    <property type="match status" value="1"/>
</dbReference>
<sequence>MSALQRDGETAFVGDSSAPLLADEKEMEYNLKGPFTFLACAVSLGILAAFFACVRFPDLGDGNVKGDVEEMYFWYLHVAVMIFVGFGFLMTFLRRYCLGAVSLNFLGSAVMILESMLVVGWLRNWKSGAGGSVVDLDVELLVQGCFCAGAGMISFGALLGKVSPAQLLLVLSLEVPLYAVNAILIIEKWTETIGIQDVGGSMAIHAFGAYFGLAASMALSPRGTGGDHPKNSSAYLNDVTAMVGTVFLWIFWPSFNAATAGENRFFAVTHTVIALLGAVLLSFFTCAAFTGKFEMDVIQNATLAGGVAVGSAAGMPQLSPAGALCIGMLAGLISTLGFRYLGPALEGSMGLCDTCGVHNLHGIPGVLGGLAASVVLALHGEASVALMQLAALGCTLAIALVGGGVCGVVTALLLERGKKEVLSQMAFEDASCFEVEREEGEKGIVSRSTSDSYVVAPGS</sequence>
<feature type="transmembrane region" description="Helical" evidence="6">
    <location>
        <begin position="198"/>
        <end position="220"/>
    </location>
</feature>